<keyword evidence="8" id="KW-0346">Stress response</keyword>
<proteinExistence type="inferred from homology"/>
<evidence type="ECO:0000256" key="5">
    <source>
        <dbReference type="ARBA" id="ARBA00022553"/>
    </source>
</evidence>
<dbReference type="Gene3D" id="3.90.640.10">
    <property type="entry name" value="Actin, Chain A, domain 4"/>
    <property type="match status" value="1"/>
</dbReference>
<evidence type="ECO:0000259" key="14">
    <source>
        <dbReference type="PROSITE" id="PS50234"/>
    </source>
</evidence>
<dbReference type="EMBL" id="JAOTPO010000007">
    <property type="protein sequence ID" value="MDE5414057.1"/>
    <property type="molecule type" value="Genomic_DNA"/>
</dbReference>
<evidence type="ECO:0000256" key="3">
    <source>
        <dbReference type="ARBA" id="ARBA00014415"/>
    </source>
</evidence>
<dbReference type="CDD" id="cd24029">
    <property type="entry name" value="ASKHA_NBD_HSP70_DnaK_HscA_HscC"/>
    <property type="match status" value="1"/>
</dbReference>
<dbReference type="InterPro" id="IPR029047">
    <property type="entry name" value="HSP70_peptide-bd_sf"/>
</dbReference>
<evidence type="ECO:0000256" key="13">
    <source>
        <dbReference type="RuleBase" id="RU003322"/>
    </source>
</evidence>
<evidence type="ECO:0000256" key="9">
    <source>
        <dbReference type="ARBA" id="ARBA00023186"/>
    </source>
</evidence>
<evidence type="ECO:0000256" key="11">
    <source>
        <dbReference type="ARBA" id="ARBA00030945"/>
    </source>
</evidence>
<feature type="domain" description="VWFA" evidence="14">
    <location>
        <begin position="509"/>
        <end position="682"/>
    </location>
</feature>
<accession>A0ABT5VH37</accession>
<evidence type="ECO:0000313" key="16">
    <source>
        <dbReference type="Proteomes" id="UP001148125"/>
    </source>
</evidence>
<dbReference type="PRINTS" id="PR00301">
    <property type="entry name" value="HEATSHOCK70"/>
</dbReference>
<dbReference type="Gene3D" id="2.60.34.10">
    <property type="entry name" value="Substrate Binding Domain Of DNAk, Chain A, domain 1"/>
    <property type="match status" value="1"/>
</dbReference>
<dbReference type="InterPro" id="IPR018181">
    <property type="entry name" value="Heat_shock_70_CS"/>
</dbReference>
<keyword evidence="9" id="KW-0143">Chaperone</keyword>
<dbReference type="SUPFAM" id="SSF53300">
    <property type="entry name" value="vWA-like"/>
    <property type="match status" value="1"/>
</dbReference>
<sequence>MSYRIGIDLGTTFSVISYVDEHGKPKIIKNAEGKTTTPSVIYFGGTEPIVGDEAKERQAFGDTEVASFFKRSMGDDSFVEFFNDQEYSATDLAAIVLKKLKKDAEAVLGGTVNEAVITVPAYFENKQRLETMRAGEMAGLKVSAIINEPTAASLAYGIDQSENQTLIVYDLGGGTFDVTIVEVSAERIRVLATAGDHSLGGKDWDDRIVSYVTEQFEEIHGIDPLANFETMNDLIIKGEQAKKTLTTRSTTSIPIVCNGVKDQFTISRELFEELTEDLLERTWSLTNQALIQADLLWDQVSNVLLVGGSTRMPMVSDYIQAQTGSPPLNGVHPDEAVALGAAIQAEMSRAETKRPKLSLGGQKKIEDVMSHSLGMIAINKNGDRYLNSIILPKNVSIPSTRKKTYQIETNSVRNNSLEVYTTQGESNNPLECTIVGKYKIQNIPHNPNGLAVLEVSYSYDANGVVQVSAEDKSSGVLLPAKEEEVPSDLSWLSQAPKQQEEVLVKPPLSVCIALDLSGSMAGAPLAEAQQAAREFINKLDFSNTTAGLIGFSDRTLIVQDMISDPEALNDSIDRYSLHFHQNDTGFGNLAEPFTDTVQLLKDKEGHKFLIVLTDGLWSNQTNAIKQAKACHDEGIEVIAVGFGSANKEFLTEIATSEESALFTNLTELVESFSKIAQVLSDQNLLATKKKAGGLRIFR</sequence>
<dbReference type="SUPFAM" id="SSF53067">
    <property type="entry name" value="Actin-like ATPase domain"/>
    <property type="match status" value="2"/>
</dbReference>
<gene>
    <name evidence="15" type="ORF">N7Z68_11760</name>
</gene>
<dbReference type="Pfam" id="PF00012">
    <property type="entry name" value="HSP70"/>
    <property type="match status" value="1"/>
</dbReference>
<dbReference type="RefSeq" id="WP_275118673.1">
    <property type="nucleotide sequence ID" value="NZ_JAOTPO010000007.1"/>
</dbReference>
<comment type="similarity">
    <text evidence="2 13">Belongs to the heat shock protein 70 family.</text>
</comment>
<evidence type="ECO:0000256" key="4">
    <source>
        <dbReference type="ARBA" id="ARBA00017249"/>
    </source>
</evidence>
<keyword evidence="6 13" id="KW-0547">Nucleotide-binding</keyword>
<dbReference type="SUPFAM" id="SSF100920">
    <property type="entry name" value="Heat shock protein 70kD (HSP70), peptide-binding domain"/>
    <property type="match status" value="1"/>
</dbReference>
<dbReference type="Proteomes" id="UP001148125">
    <property type="component" value="Unassembled WGS sequence"/>
</dbReference>
<dbReference type="PROSITE" id="PS00329">
    <property type="entry name" value="HSP70_2"/>
    <property type="match status" value="1"/>
</dbReference>
<dbReference type="SMART" id="SM00327">
    <property type="entry name" value="VWA"/>
    <property type="match status" value="1"/>
</dbReference>
<keyword evidence="16" id="KW-1185">Reference proteome</keyword>
<keyword evidence="7 13" id="KW-0067">ATP-binding</keyword>
<keyword evidence="5" id="KW-0597">Phosphoprotein</keyword>
<dbReference type="InterPro" id="IPR036465">
    <property type="entry name" value="vWFA_dom_sf"/>
</dbReference>
<evidence type="ECO:0000256" key="10">
    <source>
        <dbReference type="ARBA" id="ARBA00030019"/>
    </source>
</evidence>
<dbReference type="Gene3D" id="3.40.50.410">
    <property type="entry name" value="von Willebrand factor, type A domain"/>
    <property type="match status" value="1"/>
</dbReference>
<dbReference type="InterPro" id="IPR002035">
    <property type="entry name" value="VWF_A"/>
</dbReference>
<evidence type="ECO:0000256" key="8">
    <source>
        <dbReference type="ARBA" id="ARBA00023016"/>
    </source>
</evidence>
<dbReference type="PROSITE" id="PS50234">
    <property type="entry name" value="VWFA"/>
    <property type="match status" value="1"/>
</dbReference>
<dbReference type="PROSITE" id="PS00297">
    <property type="entry name" value="HSP70_1"/>
    <property type="match status" value="1"/>
</dbReference>
<dbReference type="InterPro" id="IPR013126">
    <property type="entry name" value="Hsp_70_fam"/>
</dbReference>
<evidence type="ECO:0000256" key="1">
    <source>
        <dbReference type="ARBA" id="ARBA00002290"/>
    </source>
</evidence>
<evidence type="ECO:0000256" key="12">
    <source>
        <dbReference type="ARBA" id="ARBA00033103"/>
    </source>
</evidence>
<dbReference type="PANTHER" id="PTHR19375">
    <property type="entry name" value="HEAT SHOCK PROTEIN 70KDA"/>
    <property type="match status" value="1"/>
</dbReference>
<evidence type="ECO:0000256" key="7">
    <source>
        <dbReference type="ARBA" id="ARBA00022840"/>
    </source>
</evidence>
<dbReference type="CDD" id="cd00198">
    <property type="entry name" value="vWFA"/>
    <property type="match status" value="1"/>
</dbReference>
<reference evidence="15" key="1">
    <citation type="submission" date="2024-05" db="EMBL/GenBank/DDBJ databases">
        <title>Alkalihalobacillus sp. strain MEB203 novel alkaliphilic bacterium from Lonar Lake, India.</title>
        <authorList>
            <person name="Joshi A."/>
            <person name="Thite S."/>
            <person name="Mengade P."/>
        </authorList>
    </citation>
    <scope>NUCLEOTIDE SEQUENCE</scope>
    <source>
        <strain evidence="15">MEB 203</strain>
    </source>
</reference>
<dbReference type="Pfam" id="PF00092">
    <property type="entry name" value="VWA"/>
    <property type="match status" value="1"/>
</dbReference>
<evidence type="ECO:0000313" key="15">
    <source>
        <dbReference type="EMBL" id="MDE5414057.1"/>
    </source>
</evidence>
<name>A0ABT5VH37_9BACI</name>
<dbReference type="Gene3D" id="3.30.420.40">
    <property type="match status" value="2"/>
</dbReference>
<evidence type="ECO:0000256" key="6">
    <source>
        <dbReference type="ARBA" id="ARBA00022741"/>
    </source>
</evidence>
<dbReference type="PROSITE" id="PS01036">
    <property type="entry name" value="HSP70_3"/>
    <property type="match status" value="1"/>
</dbReference>
<organism evidence="15 16">
    <name type="scientific">Alkalihalobacterium chitinilyticum</name>
    <dbReference type="NCBI Taxonomy" id="2980103"/>
    <lineage>
        <taxon>Bacteria</taxon>
        <taxon>Bacillati</taxon>
        <taxon>Bacillota</taxon>
        <taxon>Bacilli</taxon>
        <taxon>Bacillales</taxon>
        <taxon>Bacillaceae</taxon>
        <taxon>Alkalihalobacterium</taxon>
    </lineage>
</organism>
<evidence type="ECO:0000256" key="2">
    <source>
        <dbReference type="ARBA" id="ARBA00007381"/>
    </source>
</evidence>
<dbReference type="InterPro" id="IPR043129">
    <property type="entry name" value="ATPase_NBD"/>
</dbReference>
<protein>
    <recommendedName>
        <fullName evidence="3">Chaperone protein DnaK</fullName>
    </recommendedName>
    <alternativeName>
        <fullName evidence="4">Chaperone protein dnaK</fullName>
    </alternativeName>
    <alternativeName>
        <fullName evidence="12">HSP70</fullName>
    </alternativeName>
    <alternativeName>
        <fullName evidence="11">Heat shock 70 kDa protein</fullName>
    </alternativeName>
    <alternativeName>
        <fullName evidence="10">Heat shock protein 70</fullName>
    </alternativeName>
</protein>
<comment type="caution">
    <text evidence="15">The sequence shown here is derived from an EMBL/GenBank/DDBJ whole genome shotgun (WGS) entry which is preliminary data.</text>
</comment>
<comment type="function">
    <text evidence="1">Acts as a chaperone.</text>
</comment>